<dbReference type="Proteomes" id="UP000289794">
    <property type="component" value="Chromosome"/>
</dbReference>
<protein>
    <submittedName>
        <fullName evidence="1">Uncharacterized protein</fullName>
    </submittedName>
</protein>
<gene>
    <name evidence="1" type="ORF">PMF13cell1_05642</name>
</gene>
<evidence type="ECO:0000313" key="2">
    <source>
        <dbReference type="Proteomes" id="UP000289794"/>
    </source>
</evidence>
<sequence length="153" mass="17632">MGNLGGIDEDMDQEIRDEERGENVVAIVERKPKRRPFHYWKVGEREYKLKLITRLIEKLENKYRQNILNLVAGDGIPPLSVMLTVIQAAMSPWEHGIDYDDVKSLYDCWTEEGGNQMEFYTGVVMPTLAVSGFFTEKQAESMMKSLQDVDELL</sequence>
<dbReference type="EMBL" id="CP035945">
    <property type="protein sequence ID" value="QBF00046.1"/>
    <property type="molecule type" value="Genomic_DNA"/>
</dbReference>
<dbReference type="RefSeq" id="WP_243125990.1">
    <property type="nucleotide sequence ID" value="NZ_CP035945.1"/>
</dbReference>
<reference evidence="1 2" key="1">
    <citation type="submission" date="2019-01" db="EMBL/GenBank/DDBJ databases">
        <title>PMF-metabolizing Aryl O-demethylase.</title>
        <authorList>
            <person name="Kim M."/>
        </authorList>
    </citation>
    <scope>NUCLEOTIDE SEQUENCE [LARGE SCALE GENOMIC DNA]</scope>
    <source>
        <strain evidence="1 2">PMF1</strain>
    </source>
</reference>
<proteinExistence type="predicted"/>
<accession>A0A4P6M775</accession>
<dbReference type="KEGG" id="bpro:PMF13cell1_05642"/>
<dbReference type="Pfam" id="PF19591">
    <property type="entry name" value="DUF6096"/>
    <property type="match status" value="1"/>
</dbReference>
<name>A0A4P6M775_9FIRM</name>
<dbReference type="AlphaFoldDB" id="A0A4P6M775"/>
<organism evidence="1 2">
    <name type="scientific">Blautia producta</name>
    <dbReference type="NCBI Taxonomy" id="33035"/>
    <lineage>
        <taxon>Bacteria</taxon>
        <taxon>Bacillati</taxon>
        <taxon>Bacillota</taxon>
        <taxon>Clostridia</taxon>
        <taxon>Lachnospirales</taxon>
        <taxon>Lachnospiraceae</taxon>
        <taxon>Blautia</taxon>
    </lineage>
</organism>
<evidence type="ECO:0000313" key="1">
    <source>
        <dbReference type="EMBL" id="QBF00046.1"/>
    </source>
</evidence>
<dbReference type="InterPro" id="IPR046078">
    <property type="entry name" value="DUF6096"/>
</dbReference>